<evidence type="ECO:0008006" key="5">
    <source>
        <dbReference type="Google" id="ProtNLM"/>
    </source>
</evidence>
<organism evidence="3 4">
    <name type="scientific">Actinomadura soli</name>
    <dbReference type="NCBI Taxonomy" id="2508997"/>
    <lineage>
        <taxon>Bacteria</taxon>
        <taxon>Bacillati</taxon>
        <taxon>Actinomycetota</taxon>
        <taxon>Actinomycetes</taxon>
        <taxon>Streptosporangiales</taxon>
        <taxon>Thermomonosporaceae</taxon>
        <taxon>Actinomadura</taxon>
    </lineage>
</organism>
<reference evidence="3 4" key="1">
    <citation type="submission" date="2019-05" db="EMBL/GenBank/DDBJ databases">
        <title>Draft genome sequence of Actinomadura sp. 14C53.</title>
        <authorList>
            <person name="Saricaoglu S."/>
            <person name="Isik K."/>
        </authorList>
    </citation>
    <scope>NUCLEOTIDE SEQUENCE [LARGE SCALE GENOMIC DNA]</scope>
    <source>
        <strain evidence="3 4">14C53</strain>
    </source>
</reference>
<evidence type="ECO:0000313" key="3">
    <source>
        <dbReference type="EMBL" id="TMQ95633.1"/>
    </source>
</evidence>
<accession>A0A5C4J8I0</accession>
<proteinExistence type="predicted"/>
<protein>
    <recommendedName>
        <fullName evidence="5">Secreted protein</fullName>
    </recommendedName>
</protein>
<evidence type="ECO:0000256" key="1">
    <source>
        <dbReference type="SAM" id="MobiDB-lite"/>
    </source>
</evidence>
<keyword evidence="2" id="KW-0732">Signal</keyword>
<feature type="chain" id="PRO_5039130721" description="Secreted protein" evidence="2">
    <location>
        <begin position="20"/>
        <end position="154"/>
    </location>
</feature>
<dbReference type="OrthoDB" id="7949713at2"/>
<feature type="region of interest" description="Disordered" evidence="1">
    <location>
        <begin position="54"/>
        <end position="75"/>
    </location>
</feature>
<dbReference type="EMBL" id="VCKW01000116">
    <property type="protein sequence ID" value="TMQ95633.1"/>
    <property type="molecule type" value="Genomic_DNA"/>
</dbReference>
<sequence length="154" mass="15734">MKKLSIATAVLAAATFGLAGCGGDDSSGSGKATKAEYDSMVKFAQCLQKHGVDVDIPAPGQKSGSAPRLANTSDPTWQAAQAACAKLAPNEKNEDTSGADQDHALKMAECLREQGINAKDPAPGTAQLTVEEGADQQKLVAAYTACNKKVPAAS</sequence>
<keyword evidence="4" id="KW-1185">Reference proteome</keyword>
<comment type="caution">
    <text evidence="3">The sequence shown here is derived from an EMBL/GenBank/DDBJ whole genome shotgun (WGS) entry which is preliminary data.</text>
</comment>
<dbReference type="PROSITE" id="PS51257">
    <property type="entry name" value="PROKAR_LIPOPROTEIN"/>
    <property type="match status" value="1"/>
</dbReference>
<feature type="signal peptide" evidence="2">
    <location>
        <begin position="1"/>
        <end position="19"/>
    </location>
</feature>
<gene>
    <name evidence="3" type="ORF">ETD83_22265</name>
</gene>
<dbReference type="RefSeq" id="WP_138647080.1">
    <property type="nucleotide sequence ID" value="NZ_VCKW01000116.1"/>
</dbReference>
<dbReference type="Proteomes" id="UP000309174">
    <property type="component" value="Unassembled WGS sequence"/>
</dbReference>
<name>A0A5C4J8I0_9ACTN</name>
<evidence type="ECO:0000313" key="4">
    <source>
        <dbReference type="Proteomes" id="UP000309174"/>
    </source>
</evidence>
<evidence type="ECO:0000256" key="2">
    <source>
        <dbReference type="SAM" id="SignalP"/>
    </source>
</evidence>
<dbReference type="AlphaFoldDB" id="A0A5C4J8I0"/>